<dbReference type="AlphaFoldDB" id="A0A812M8Y3"/>
<reference evidence="1" key="1">
    <citation type="submission" date="2021-02" db="EMBL/GenBank/DDBJ databases">
        <authorList>
            <person name="Dougan E. K."/>
            <person name="Rhodes N."/>
            <person name="Thang M."/>
            <person name="Chan C."/>
        </authorList>
    </citation>
    <scope>NUCLEOTIDE SEQUENCE</scope>
</reference>
<comment type="caution">
    <text evidence="1">The sequence shown here is derived from an EMBL/GenBank/DDBJ whole genome shotgun (WGS) entry which is preliminary data.</text>
</comment>
<protein>
    <submittedName>
        <fullName evidence="1">Uncharacterized protein</fullName>
    </submittedName>
</protein>
<dbReference type="OrthoDB" id="408634at2759"/>
<organism evidence="1 2">
    <name type="scientific">Symbiodinium pilosum</name>
    <name type="common">Dinoflagellate</name>
    <dbReference type="NCBI Taxonomy" id="2952"/>
    <lineage>
        <taxon>Eukaryota</taxon>
        <taxon>Sar</taxon>
        <taxon>Alveolata</taxon>
        <taxon>Dinophyceae</taxon>
        <taxon>Suessiales</taxon>
        <taxon>Symbiodiniaceae</taxon>
        <taxon>Symbiodinium</taxon>
    </lineage>
</organism>
<evidence type="ECO:0000313" key="2">
    <source>
        <dbReference type="Proteomes" id="UP000649617"/>
    </source>
</evidence>
<dbReference type="Proteomes" id="UP000649617">
    <property type="component" value="Unassembled WGS sequence"/>
</dbReference>
<keyword evidence="2" id="KW-1185">Reference proteome</keyword>
<proteinExistence type="predicted"/>
<gene>
    <name evidence="1" type="ORF">SPIL2461_LOCUS5440</name>
</gene>
<name>A0A812M8Y3_SYMPI</name>
<accession>A0A812M8Y3</accession>
<evidence type="ECO:0000313" key="1">
    <source>
        <dbReference type="EMBL" id="CAE7260286.1"/>
    </source>
</evidence>
<dbReference type="EMBL" id="CAJNIZ010007673">
    <property type="protein sequence ID" value="CAE7260286.1"/>
    <property type="molecule type" value="Genomic_DNA"/>
</dbReference>
<sequence length="406" mass="44983">MSLSGDSSAAEATCKQSYDIDAGGFHWQCVAESKSSGGFTCRHSHMCQHEEDPAAEWDSLPVLSADVKPKMTFVDFEKSGNQHNYLARLTDNKFLICFKNGIDGNFGWQCQAVEEVVGGILTGDRIDIPANTQHGAQISENKVAICRHAGSILRCYTVTAEGRSFTKTKEQDMPNRFSPMQYTYMPTLLYLEEHKVLLCGNENEVRKVKHHLTCWVMTDKEGSLERGPGNTLIDSFKVTYGMVHTALLSAGKVLACYDAVERDGKFQCKILTIEGDSISAGPEQEFETGGTKYEHMGHLTAMTSTQALYCHYNQPHKCVLLSISGSTVKGVYILDLPKTRHPQYKDGVQRLWNDRVLSCWGGGYHGQEFGNPFCTLITCKDQKCTAGEAYHPTTSTKPGFPRSSAI</sequence>